<reference evidence="2 3" key="2">
    <citation type="journal article" date="2017" name="Nature">
        <title>The Apostasia genome and the evolution of orchids.</title>
        <authorList>
            <person name="Zhang G.Q."/>
            <person name="Liu K.W."/>
            <person name="Li Z."/>
            <person name="Lohaus R."/>
            <person name="Hsiao Y.Y."/>
            <person name="Niu S.C."/>
            <person name="Wang J.Y."/>
            <person name="Lin Y.C."/>
            <person name="Xu Q."/>
            <person name="Chen L.J."/>
            <person name="Yoshida K."/>
            <person name="Fujiwara S."/>
            <person name="Wang Z.W."/>
            <person name="Zhang Y.Q."/>
            <person name="Mitsuda N."/>
            <person name="Wang M."/>
            <person name="Liu G.H."/>
            <person name="Pecoraro L."/>
            <person name="Huang H.X."/>
            <person name="Xiao X.J."/>
            <person name="Lin M."/>
            <person name="Wu X.Y."/>
            <person name="Wu W.L."/>
            <person name="Chen Y.Y."/>
            <person name="Chang S.B."/>
            <person name="Sakamoto S."/>
            <person name="Ohme-Takagi M."/>
            <person name="Yagi M."/>
            <person name="Zeng S.J."/>
            <person name="Shen C.Y."/>
            <person name="Yeh C.M."/>
            <person name="Luo Y.B."/>
            <person name="Tsai W.C."/>
            <person name="Van de Peer Y."/>
            <person name="Liu Z.J."/>
        </authorList>
    </citation>
    <scope>NUCLEOTIDE SEQUENCE [LARGE SCALE GENOMIC DNA]</scope>
    <source>
        <tissue evidence="2">The whole plant</tissue>
    </source>
</reference>
<dbReference type="GO" id="GO:0005737">
    <property type="term" value="C:cytoplasm"/>
    <property type="evidence" value="ECO:0007669"/>
    <property type="project" value="TreeGrafter"/>
</dbReference>
<dbReference type="InterPro" id="IPR029062">
    <property type="entry name" value="Class_I_gatase-like"/>
</dbReference>
<dbReference type="PANTHER" id="PTHR48094">
    <property type="entry name" value="PROTEIN/NUCLEIC ACID DEGLYCASE DJ-1-RELATED"/>
    <property type="match status" value="1"/>
</dbReference>
<protein>
    <submittedName>
        <fullName evidence="2">Protein DJ-1 like C</fullName>
    </submittedName>
</protein>
<gene>
    <name evidence="2" type="primary">DJ1C</name>
    <name evidence="2" type="ORF">MA16_Dca011223</name>
</gene>
<keyword evidence="3" id="KW-1185">Reference proteome</keyword>
<sequence length="196" mass="20775">MLPGKRSRFRGETLGWLGRRQGGARVGESAGFLGAFGGDGMKGKIEFNGKGEGVWWLADQVGGAGGAERLGKSKVLKKLLKEQKESGRIYGGICSAPAILQKHGLLKDKIATAHPSVINKLTGQVADGAGIVIDGNIITCQGLGTVMDFSMNIVHKLFGHGRTRSLAEDADHIVAEPNLHRTNFGQSNAMEPCEVI</sequence>
<dbReference type="AlphaFoldDB" id="A0A2I0VW67"/>
<dbReference type="SUPFAM" id="SSF52317">
    <property type="entry name" value="Class I glutamine amidotransferase-like"/>
    <property type="match status" value="1"/>
</dbReference>
<dbReference type="Gene3D" id="3.40.50.880">
    <property type="match status" value="1"/>
</dbReference>
<accession>A0A2I0VW67</accession>
<dbReference type="PANTHER" id="PTHR48094:SF7">
    <property type="entry name" value="PROTEIN DJ-1 HOMOLOG C"/>
    <property type="match status" value="1"/>
</dbReference>
<dbReference type="STRING" id="906689.A0A2I0VW67"/>
<dbReference type="EMBL" id="KZ503172">
    <property type="protein sequence ID" value="PKU67645.1"/>
    <property type="molecule type" value="Genomic_DNA"/>
</dbReference>
<dbReference type="GO" id="GO:1903189">
    <property type="term" value="P:glyoxal metabolic process"/>
    <property type="evidence" value="ECO:0007669"/>
    <property type="project" value="TreeGrafter"/>
</dbReference>
<dbReference type="Pfam" id="PF01965">
    <property type="entry name" value="DJ-1_PfpI"/>
    <property type="match status" value="1"/>
</dbReference>
<name>A0A2I0VW67_9ASPA</name>
<organism evidence="2 3">
    <name type="scientific">Dendrobium catenatum</name>
    <dbReference type="NCBI Taxonomy" id="906689"/>
    <lineage>
        <taxon>Eukaryota</taxon>
        <taxon>Viridiplantae</taxon>
        <taxon>Streptophyta</taxon>
        <taxon>Embryophyta</taxon>
        <taxon>Tracheophyta</taxon>
        <taxon>Spermatophyta</taxon>
        <taxon>Magnoliopsida</taxon>
        <taxon>Liliopsida</taxon>
        <taxon>Asparagales</taxon>
        <taxon>Orchidaceae</taxon>
        <taxon>Epidendroideae</taxon>
        <taxon>Malaxideae</taxon>
        <taxon>Dendrobiinae</taxon>
        <taxon>Dendrobium</taxon>
    </lineage>
</organism>
<evidence type="ECO:0000259" key="1">
    <source>
        <dbReference type="Pfam" id="PF01965"/>
    </source>
</evidence>
<dbReference type="InterPro" id="IPR050325">
    <property type="entry name" value="Prot/Nucl_acid_deglycase"/>
</dbReference>
<dbReference type="Proteomes" id="UP000233837">
    <property type="component" value="Unassembled WGS sequence"/>
</dbReference>
<reference evidence="2 3" key="1">
    <citation type="journal article" date="2016" name="Sci. Rep.">
        <title>The Dendrobium catenatum Lindl. genome sequence provides insights into polysaccharide synthase, floral development and adaptive evolution.</title>
        <authorList>
            <person name="Zhang G.Q."/>
            <person name="Xu Q."/>
            <person name="Bian C."/>
            <person name="Tsai W.C."/>
            <person name="Yeh C.M."/>
            <person name="Liu K.W."/>
            <person name="Yoshida K."/>
            <person name="Zhang L.S."/>
            <person name="Chang S.B."/>
            <person name="Chen F."/>
            <person name="Shi Y."/>
            <person name="Su Y.Y."/>
            <person name="Zhang Y.Q."/>
            <person name="Chen L.J."/>
            <person name="Yin Y."/>
            <person name="Lin M."/>
            <person name="Huang H."/>
            <person name="Deng H."/>
            <person name="Wang Z.W."/>
            <person name="Zhu S.L."/>
            <person name="Zhao X."/>
            <person name="Deng C."/>
            <person name="Niu S.C."/>
            <person name="Huang J."/>
            <person name="Wang M."/>
            <person name="Liu G.H."/>
            <person name="Yang H.J."/>
            <person name="Xiao X.J."/>
            <person name="Hsiao Y.Y."/>
            <person name="Wu W.L."/>
            <person name="Chen Y.Y."/>
            <person name="Mitsuda N."/>
            <person name="Ohme-Takagi M."/>
            <person name="Luo Y.B."/>
            <person name="Van de Peer Y."/>
            <person name="Liu Z.J."/>
        </authorList>
    </citation>
    <scope>NUCLEOTIDE SEQUENCE [LARGE SCALE GENOMIC DNA]</scope>
    <source>
        <tissue evidence="2">The whole plant</tissue>
    </source>
</reference>
<dbReference type="InterPro" id="IPR002818">
    <property type="entry name" value="DJ-1/PfpI"/>
</dbReference>
<feature type="domain" description="DJ-1/PfpI" evidence="1">
    <location>
        <begin position="61"/>
        <end position="155"/>
    </location>
</feature>
<evidence type="ECO:0000313" key="2">
    <source>
        <dbReference type="EMBL" id="PKU67645.1"/>
    </source>
</evidence>
<evidence type="ECO:0000313" key="3">
    <source>
        <dbReference type="Proteomes" id="UP000233837"/>
    </source>
</evidence>
<proteinExistence type="predicted"/>